<proteinExistence type="predicted"/>
<accession>A0A368SYH2</accession>
<dbReference type="EMBL" id="QEIN01000351">
    <property type="protein sequence ID" value="RCV49044.1"/>
    <property type="molecule type" value="Genomic_DNA"/>
</dbReference>
<dbReference type="AlphaFoldDB" id="A0A368SYH2"/>
<dbReference type="InterPro" id="IPR016181">
    <property type="entry name" value="Acyl_CoA_acyltransferase"/>
</dbReference>
<dbReference type="SUPFAM" id="SSF55729">
    <property type="entry name" value="Acyl-CoA N-acyltransferases (Nat)"/>
    <property type="match status" value="1"/>
</dbReference>
<evidence type="ECO:0000259" key="1">
    <source>
        <dbReference type="PROSITE" id="PS51186"/>
    </source>
</evidence>
<dbReference type="GO" id="GO:0016747">
    <property type="term" value="F:acyltransferase activity, transferring groups other than amino-acyl groups"/>
    <property type="evidence" value="ECO:0007669"/>
    <property type="project" value="InterPro"/>
</dbReference>
<gene>
    <name evidence="2" type="ORF">DEF24_25640</name>
</gene>
<dbReference type="PROSITE" id="PS51186">
    <property type="entry name" value="GNAT"/>
    <property type="match status" value="1"/>
</dbReference>
<name>A0A368SYH2_9ACTN</name>
<evidence type="ECO:0000313" key="3">
    <source>
        <dbReference type="Proteomes" id="UP000253318"/>
    </source>
</evidence>
<dbReference type="Gene3D" id="3.40.630.30">
    <property type="match status" value="1"/>
</dbReference>
<comment type="caution">
    <text evidence="2">The sequence shown here is derived from an EMBL/GenBank/DDBJ whole genome shotgun (WGS) entry which is preliminary data.</text>
</comment>
<evidence type="ECO:0000313" key="2">
    <source>
        <dbReference type="EMBL" id="RCV49044.1"/>
    </source>
</evidence>
<dbReference type="Proteomes" id="UP000253318">
    <property type="component" value="Unassembled WGS sequence"/>
</dbReference>
<protein>
    <recommendedName>
        <fullName evidence="1">N-acetyltransferase domain-containing protein</fullName>
    </recommendedName>
</protein>
<sequence>MFRMRPADAGDRDGVAAMVEARAGWMRSRGMRVFDGAAETIAEQAGDPDFPVWVLEEDSTVVGCTTVFEDSPAWAFTEHERAQPALFLASTWTLPTDGRRLGHVIARWALDHAARTGATAVRRGAFEAGLARYYCEVQGWTLLREVERRGRTGYIMTRPAQYQPGLPVVAPVSG</sequence>
<dbReference type="InterPro" id="IPR000182">
    <property type="entry name" value="GNAT_dom"/>
</dbReference>
<feature type="domain" description="N-acetyltransferase" evidence="1">
    <location>
        <begin position="2"/>
        <end position="161"/>
    </location>
</feature>
<reference evidence="2 3" key="1">
    <citation type="submission" date="2018-04" db="EMBL/GenBank/DDBJ databases">
        <title>Novel actinobacteria from marine sediment.</title>
        <authorList>
            <person name="Ng Z.Y."/>
            <person name="Tan G.Y.A."/>
        </authorList>
    </citation>
    <scope>NUCLEOTIDE SEQUENCE [LARGE SCALE GENOMIC DNA]</scope>
    <source>
        <strain evidence="2 3">TPS81</strain>
    </source>
</reference>
<organism evidence="2 3">
    <name type="scientific">Marinitenerispora sediminis</name>
    <dbReference type="NCBI Taxonomy" id="1931232"/>
    <lineage>
        <taxon>Bacteria</taxon>
        <taxon>Bacillati</taxon>
        <taxon>Actinomycetota</taxon>
        <taxon>Actinomycetes</taxon>
        <taxon>Streptosporangiales</taxon>
        <taxon>Nocardiopsidaceae</taxon>
        <taxon>Marinitenerispora</taxon>
    </lineage>
</organism>
<dbReference type="OrthoDB" id="4095657at2"/>
<keyword evidence="3" id="KW-1185">Reference proteome</keyword>